<reference evidence="2" key="1">
    <citation type="journal article" date="2020" name="Cell">
        <title>Large-Scale Comparative Analyses of Tick Genomes Elucidate Their Genetic Diversity and Vector Capacities.</title>
        <authorList>
            <consortium name="Tick Genome and Microbiome Consortium (TIGMIC)"/>
            <person name="Jia N."/>
            <person name="Wang J."/>
            <person name="Shi W."/>
            <person name="Du L."/>
            <person name="Sun Y."/>
            <person name="Zhan W."/>
            <person name="Jiang J.F."/>
            <person name="Wang Q."/>
            <person name="Zhang B."/>
            <person name="Ji P."/>
            <person name="Bell-Sakyi L."/>
            <person name="Cui X.M."/>
            <person name="Yuan T.T."/>
            <person name="Jiang B.G."/>
            <person name="Yang W.F."/>
            <person name="Lam T.T."/>
            <person name="Chang Q.C."/>
            <person name="Ding S.J."/>
            <person name="Wang X.J."/>
            <person name="Zhu J.G."/>
            <person name="Ruan X.D."/>
            <person name="Zhao L."/>
            <person name="Wei J.T."/>
            <person name="Ye R.Z."/>
            <person name="Que T.C."/>
            <person name="Du C.H."/>
            <person name="Zhou Y.H."/>
            <person name="Cheng J.X."/>
            <person name="Dai P.F."/>
            <person name="Guo W.B."/>
            <person name="Han X.H."/>
            <person name="Huang E.J."/>
            <person name="Li L.F."/>
            <person name="Wei W."/>
            <person name="Gao Y.C."/>
            <person name="Liu J.Z."/>
            <person name="Shao H.Z."/>
            <person name="Wang X."/>
            <person name="Wang C.C."/>
            <person name="Yang T.C."/>
            <person name="Huo Q.B."/>
            <person name="Li W."/>
            <person name="Chen H.Y."/>
            <person name="Chen S.E."/>
            <person name="Zhou L.G."/>
            <person name="Ni X.B."/>
            <person name="Tian J.H."/>
            <person name="Sheng Y."/>
            <person name="Liu T."/>
            <person name="Pan Y.S."/>
            <person name="Xia L.Y."/>
            <person name="Li J."/>
            <person name="Zhao F."/>
            <person name="Cao W.C."/>
        </authorList>
    </citation>
    <scope>NUCLEOTIDE SEQUENCE</scope>
    <source>
        <strain evidence="2">Rsan-2018</strain>
    </source>
</reference>
<feature type="transmembrane region" description="Helical" evidence="1">
    <location>
        <begin position="24"/>
        <end position="42"/>
    </location>
</feature>
<evidence type="ECO:0000256" key="1">
    <source>
        <dbReference type="SAM" id="Phobius"/>
    </source>
</evidence>
<evidence type="ECO:0000313" key="2">
    <source>
        <dbReference type="EMBL" id="KAH7936147.1"/>
    </source>
</evidence>
<dbReference type="EMBL" id="JABSTV010001255">
    <property type="protein sequence ID" value="KAH7936147.1"/>
    <property type="molecule type" value="Genomic_DNA"/>
</dbReference>
<organism evidence="2 3">
    <name type="scientific">Rhipicephalus sanguineus</name>
    <name type="common">Brown dog tick</name>
    <name type="synonym">Ixodes sanguineus</name>
    <dbReference type="NCBI Taxonomy" id="34632"/>
    <lineage>
        <taxon>Eukaryota</taxon>
        <taxon>Metazoa</taxon>
        <taxon>Ecdysozoa</taxon>
        <taxon>Arthropoda</taxon>
        <taxon>Chelicerata</taxon>
        <taxon>Arachnida</taxon>
        <taxon>Acari</taxon>
        <taxon>Parasitiformes</taxon>
        <taxon>Ixodida</taxon>
        <taxon>Ixodoidea</taxon>
        <taxon>Ixodidae</taxon>
        <taxon>Rhipicephalinae</taxon>
        <taxon>Rhipicephalus</taxon>
        <taxon>Rhipicephalus</taxon>
    </lineage>
</organism>
<keyword evidence="1" id="KW-0812">Transmembrane</keyword>
<gene>
    <name evidence="2" type="ORF">HPB52_018854</name>
</gene>
<dbReference type="AlphaFoldDB" id="A0A9D4PDJ4"/>
<comment type="caution">
    <text evidence="2">The sequence shown here is derived from an EMBL/GenBank/DDBJ whole genome shotgun (WGS) entry which is preliminary data.</text>
</comment>
<keyword evidence="1" id="KW-0472">Membrane</keyword>
<evidence type="ECO:0000313" key="3">
    <source>
        <dbReference type="Proteomes" id="UP000821837"/>
    </source>
</evidence>
<protein>
    <submittedName>
        <fullName evidence="2">Uncharacterized protein</fullName>
    </submittedName>
</protein>
<keyword evidence="1" id="KW-1133">Transmembrane helix</keyword>
<sequence length="207" mass="23356">MGGALQQLYIILWKDVYVNQIRRHVVWTLLELVFTAISMYGVGKGELELRLGGPVPTQAYYPDNFNTTYSRVGFLLPFASVVAKITDEKCSGIRKAPRDLTGGGVNWSNMNDYTSTLDNMSLSELLMVNVCTCLLMVFLIWYADNVIPRGSGIHKPPWFPFLKSYWMPQPARNVKIRQSADPTIFESDPHDPNLAIQVISLKKVRVG</sequence>
<reference evidence="2" key="2">
    <citation type="submission" date="2021-09" db="EMBL/GenBank/DDBJ databases">
        <authorList>
            <person name="Jia N."/>
            <person name="Wang J."/>
            <person name="Shi W."/>
            <person name="Du L."/>
            <person name="Sun Y."/>
            <person name="Zhan W."/>
            <person name="Jiang J."/>
            <person name="Wang Q."/>
            <person name="Zhang B."/>
            <person name="Ji P."/>
            <person name="Sakyi L.B."/>
            <person name="Cui X."/>
            <person name="Yuan T."/>
            <person name="Jiang B."/>
            <person name="Yang W."/>
            <person name="Lam T.T.-Y."/>
            <person name="Chang Q."/>
            <person name="Ding S."/>
            <person name="Wang X."/>
            <person name="Zhu J."/>
            <person name="Ruan X."/>
            <person name="Zhao L."/>
            <person name="Wei J."/>
            <person name="Que T."/>
            <person name="Du C."/>
            <person name="Cheng J."/>
            <person name="Dai P."/>
            <person name="Han X."/>
            <person name="Huang E."/>
            <person name="Gao Y."/>
            <person name="Liu J."/>
            <person name="Shao H."/>
            <person name="Ye R."/>
            <person name="Li L."/>
            <person name="Wei W."/>
            <person name="Wang X."/>
            <person name="Wang C."/>
            <person name="Huo Q."/>
            <person name="Li W."/>
            <person name="Guo W."/>
            <person name="Chen H."/>
            <person name="Chen S."/>
            <person name="Zhou L."/>
            <person name="Zhou L."/>
            <person name="Ni X."/>
            <person name="Tian J."/>
            <person name="Zhou Y."/>
            <person name="Sheng Y."/>
            <person name="Liu T."/>
            <person name="Pan Y."/>
            <person name="Xia L."/>
            <person name="Li J."/>
            <person name="Zhao F."/>
            <person name="Cao W."/>
        </authorList>
    </citation>
    <scope>NUCLEOTIDE SEQUENCE</scope>
    <source>
        <strain evidence="2">Rsan-2018</strain>
        <tissue evidence="2">Larvae</tissue>
    </source>
</reference>
<proteinExistence type="predicted"/>
<name>A0A9D4PDJ4_RHISA</name>
<accession>A0A9D4PDJ4</accession>
<dbReference type="Proteomes" id="UP000821837">
    <property type="component" value="Unassembled WGS sequence"/>
</dbReference>
<feature type="transmembrane region" description="Helical" evidence="1">
    <location>
        <begin position="125"/>
        <end position="143"/>
    </location>
</feature>
<keyword evidence="3" id="KW-1185">Reference proteome</keyword>
<dbReference type="VEuPathDB" id="VectorBase:RSAN_054743"/>